<feature type="domain" description="EamA" evidence="8">
    <location>
        <begin position="151"/>
        <end position="283"/>
    </location>
</feature>
<feature type="transmembrane region" description="Helical" evidence="7">
    <location>
        <begin position="152"/>
        <end position="170"/>
    </location>
</feature>
<evidence type="ECO:0000256" key="2">
    <source>
        <dbReference type="ARBA" id="ARBA00007362"/>
    </source>
</evidence>
<evidence type="ECO:0000313" key="9">
    <source>
        <dbReference type="EMBL" id="TCO47271.1"/>
    </source>
</evidence>
<feature type="transmembrane region" description="Helical" evidence="7">
    <location>
        <begin position="93"/>
        <end position="114"/>
    </location>
</feature>
<dbReference type="InterPro" id="IPR000620">
    <property type="entry name" value="EamA_dom"/>
</dbReference>
<dbReference type="InterPro" id="IPR051258">
    <property type="entry name" value="Diverse_Substrate_Transporter"/>
</dbReference>
<dbReference type="InterPro" id="IPR037185">
    <property type="entry name" value="EmrE-like"/>
</dbReference>
<dbReference type="RefSeq" id="WP_132125578.1">
    <property type="nucleotide sequence ID" value="NZ_SLWS01000017.1"/>
</dbReference>
<name>A0A4R2IPP2_9PSEU</name>
<comment type="subcellular location">
    <subcellularLocation>
        <location evidence="1">Cell membrane</location>
        <topology evidence="1">Multi-pass membrane protein</topology>
    </subcellularLocation>
</comment>
<evidence type="ECO:0000313" key="10">
    <source>
        <dbReference type="Proteomes" id="UP000295680"/>
    </source>
</evidence>
<feature type="transmembrane region" description="Helical" evidence="7">
    <location>
        <begin position="67"/>
        <end position="87"/>
    </location>
</feature>
<keyword evidence="10" id="KW-1185">Reference proteome</keyword>
<comment type="similarity">
    <text evidence="2">Belongs to the EamA transporter family.</text>
</comment>
<comment type="caution">
    <text evidence="9">The sequence shown here is derived from an EMBL/GenBank/DDBJ whole genome shotgun (WGS) entry which is preliminary data.</text>
</comment>
<gene>
    <name evidence="9" type="ORF">EV192_11711</name>
</gene>
<evidence type="ECO:0000256" key="5">
    <source>
        <dbReference type="ARBA" id="ARBA00022989"/>
    </source>
</evidence>
<organism evidence="9 10">
    <name type="scientific">Actinocrispum wychmicini</name>
    <dbReference type="NCBI Taxonomy" id="1213861"/>
    <lineage>
        <taxon>Bacteria</taxon>
        <taxon>Bacillati</taxon>
        <taxon>Actinomycetota</taxon>
        <taxon>Actinomycetes</taxon>
        <taxon>Pseudonocardiales</taxon>
        <taxon>Pseudonocardiaceae</taxon>
        <taxon>Actinocrispum</taxon>
    </lineage>
</organism>
<feature type="transmembrane region" description="Helical" evidence="7">
    <location>
        <begin position="182"/>
        <end position="201"/>
    </location>
</feature>
<feature type="transmembrane region" description="Helical" evidence="7">
    <location>
        <begin position="121"/>
        <end position="140"/>
    </location>
</feature>
<dbReference type="Gene3D" id="1.10.3730.20">
    <property type="match status" value="1"/>
</dbReference>
<reference evidence="9 10" key="1">
    <citation type="submission" date="2019-03" db="EMBL/GenBank/DDBJ databases">
        <title>Genomic Encyclopedia of Type Strains, Phase IV (KMG-IV): sequencing the most valuable type-strain genomes for metagenomic binning, comparative biology and taxonomic classification.</title>
        <authorList>
            <person name="Goeker M."/>
        </authorList>
    </citation>
    <scope>NUCLEOTIDE SEQUENCE [LARGE SCALE GENOMIC DNA]</scope>
    <source>
        <strain evidence="9 10">DSM 45934</strain>
    </source>
</reference>
<proteinExistence type="inferred from homology"/>
<keyword evidence="4 7" id="KW-0812">Transmembrane</keyword>
<dbReference type="Proteomes" id="UP000295680">
    <property type="component" value="Unassembled WGS sequence"/>
</dbReference>
<evidence type="ECO:0000259" key="8">
    <source>
        <dbReference type="Pfam" id="PF00892"/>
    </source>
</evidence>
<evidence type="ECO:0000256" key="3">
    <source>
        <dbReference type="ARBA" id="ARBA00022475"/>
    </source>
</evidence>
<evidence type="ECO:0000256" key="7">
    <source>
        <dbReference type="SAM" id="Phobius"/>
    </source>
</evidence>
<dbReference type="Pfam" id="PF00892">
    <property type="entry name" value="EamA"/>
    <property type="match status" value="2"/>
</dbReference>
<evidence type="ECO:0000256" key="1">
    <source>
        <dbReference type="ARBA" id="ARBA00004651"/>
    </source>
</evidence>
<feature type="transmembrane region" description="Helical" evidence="7">
    <location>
        <begin position="237"/>
        <end position="261"/>
    </location>
</feature>
<dbReference type="PANTHER" id="PTHR42920">
    <property type="entry name" value="OS03G0707200 PROTEIN-RELATED"/>
    <property type="match status" value="1"/>
</dbReference>
<feature type="transmembrane region" description="Helical" evidence="7">
    <location>
        <begin position="207"/>
        <end position="230"/>
    </location>
</feature>
<sequence>MTSHAPGAVISAAGGALLWATIGPAAALLDTHDRLAAAAVRLAIGTLVLFAVVGGRPLTTRWRRSELRSLAVGAVGIAGFQMTYFGAIGHSGVAISTTLAIGLSPVMTGMWTWLRTRERPAIGWMVGTAIAATGLVLLMYGRGVTGPASPTGIILSLLAAMFFSMHAIAIQLTTSGQTPATTLTAMFGLAALLLIPVTVAIGPQGLLSGPVVTCVVYLGVVTTGIAYWLFARGVRHLGAATAVTISLLEPAGAAIIAAVAFREHVSLAQWTGIGLICAAIASIGFAGPKLKPT</sequence>
<evidence type="ECO:0000256" key="6">
    <source>
        <dbReference type="ARBA" id="ARBA00023136"/>
    </source>
</evidence>
<accession>A0A4R2IPP2</accession>
<evidence type="ECO:0000256" key="4">
    <source>
        <dbReference type="ARBA" id="ARBA00022692"/>
    </source>
</evidence>
<feature type="transmembrane region" description="Helical" evidence="7">
    <location>
        <begin position="37"/>
        <end position="55"/>
    </location>
</feature>
<protein>
    <submittedName>
        <fullName evidence="9">DME family drug/metabolite transporter</fullName>
    </submittedName>
</protein>
<feature type="domain" description="EamA" evidence="8">
    <location>
        <begin position="8"/>
        <end position="139"/>
    </location>
</feature>
<keyword evidence="6 7" id="KW-0472">Membrane</keyword>
<dbReference type="EMBL" id="SLWS01000017">
    <property type="protein sequence ID" value="TCO47271.1"/>
    <property type="molecule type" value="Genomic_DNA"/>
</dbReference>
<keyword evidence="3" id="KW-1003">Cell membrane</keyword>
<dbReference type="PANTHER" id="PTHR42920:SF24">
    <property type="entry name" value="AROMATIC AMINO ACID EXPORTER YDDG"/>
    <property type="match status" value="1"/>
</dbReference>
<keyword evidence="5 7" id="KW-1133">Transmembrane helix</keyword>
<dbReference type="AlphaFoldDB" id="A0A4R2IPP2"/>
<dbReference type="GO" id="GO:0005886">
    <property type="term" value="C:plasma membrane"/>
    <property type="evidence" value="ECO:0007669"/>
    <property type="project" value="UniProtKB-SubCell"/>
</dbReference>
<dbReference type="SUPFAM" id="SSF103481">
    <property type="entry name" value="Multidrug resistance efflux transporter EmrE"/>
    <property type="match status" value="2"/>
</dbReference>
<feature type="transmembrane region" description="Helical" evidence="7">
    <location>
        <begin position="267"/>
        <end position="287"/>
    </location>
</feature>
<dbReference type="OrthoDB" id="9787117at2"/>